<accession>A0A0B1RDG1</accession>
<name>A0A0B1RDG1_9GAMM</name>
<dbReference type="RefSeq" id="WP_039328829.1">
    <property type="nucleotide sequence ID" value="NZ_JTJJ01000019.1"/>
</dbReference>
<dbReference type="Proteomes" id="UP000030853">
    <property type="component" value="Unassembled WGS sequence"/>
</dbReference>
<comment type="caution">
    <text evidence="1">The sequence shown here is derived from an EMBL/GenBank/DDBJ whole genome shotgun (WGS) entry which is preliminary data.</text>
</comment>
<dbReference type="Pfam" id="PF10798">
    <property type="entry name" value="YmgB"/>
    <property type="match status" value="1"/>
</dbReference>
<dbReference type="Gene3D" id="1.20.5.5260">
    <property type="match status" value="1"/>
</dbReference>
<dbReference type="GO" id="GO:0071468">
    <property type="term" value="P:cellular response to acidic pH"/>
    <property type="evidence" value="ECO:0007669"/>
    <property type="project" value="InterPro"/>
</dbReference>
<gene>
    <name evidence="1" type="ORF">QU24_04870</name>
</gene>
<dbReference type="EMBL" id="JTJJ01000019">
    <property type="protein sequence ID" value="KHJ69257.1"/>
    <property type="molecule type" value="Genomic_DNA"/>
</dbReference>
<evidence type="ECO:0000313" key="2">
    <source>
        <dbReference type="Proteomes" id="UP000030853"/>
    </source>
</evidence>
<organism evidence="1 2">
    <name type="scientific">Pantoea rodasii</name>
    <dbReference type="NCBI Taxonomy" id="1076549"/>
    <lineage>
        <taxon>Bacteria</taxon>
        <taxon>Pseudomonadati</taxon>
        <taxon>Pseudomonadota</taxon>
        <taxon>Gammaproteobacteria</taxon>
        <taxon>Enterobacterales</taxon>
        <taxon>Erwiniaceae</taxon>
        <taxon>Pantoea</taxon>
    </lineage>
</organism>
<protein>
    <recommendedName>
        <fullName evidence="3">Two-component-system connector protein AriR</fullName>
    </recommendedName>
</protein>
<reference evidence="1 2" key="1">
    <citation type="submission" date="2014-11" db="EMBL/GenBank/DDBJ databases">
        <title>Genome sequencing of Pantoea rodasii ND03.</title>
        <authorList>
            <person name="Muhamad Yunos N.Y."/>
            <person name="Chan K.-G."/>
        </authorList>
    </citation>
    <scope>NUCLEOTIDE SEQUENCE [LARGE SCALE GENOMIC DNA]</scope>
    <source>
        <strain evidence="1 2">ND03</strain>
    </source>
</reference>
<dbReference type="InterPro" id="IPR024753">
    <property type="entry name" value="AriR"/>
</dbReference>
<sequence>MRNTNSVAHIQAYLSGTGNRFKSEKETLDDIIRTILAEGVPVSNKTIIMQIMRQITDETDGSRQETLRILLQLVVGYAPDDPGI</sequence>
<evidence type="ECO:0000313" key="1">
    <source>
        <dbReference type="EMBL" id="KHJ69257.1"/>
    </source>
</evidence>
<dbReference type="AlphaFoldDB" id="A0A0B1RDG1"/>
<proteinExistence type="predicted"/>
<evidence type="ECO:0008006" key="3">
    <source>
        <dbReference type="Google" id="ProtNLM"/>
    </source>
</evidence>